<sequence length="182" mass="19852">MAQVNGDFSGSSPSSVFLQHLLDYPVVYDGVSTFKQNPYGQKSLQLSDSAYKTFAQPLAPFLNKPFQFVRPYLQKADSLGDQALSKVEETAPFVKKPTRQLVADARALVGFPYRTGLEAKDHVLNTYSAECKKAGGDGIVAHSKALVSTALISSSELLGWASTIMHRRGTEAKETVKEKANH</sequence>
<dbReference type="Pfam" id="PF17316">
    <property type="entry name" value="Perilipin_2"/>
    <property type="match status" value="1"/>
</dbReference>
<evidence type="ECO:0008006" key="3">
    <source>
        <dbReference type="Google" id="ProtNLM"/>
    </source>
</evidence>
<gene>
    <name evidence="1" type="ORF">SODALDRAFT_319852</name>
</gene>
<reference evidence="1 2" key="1">
    <citation type="journal article" date="2018" name="Mol. Ecol.">
        <title>The obligate alkalophilic soda-lake fungus Sodiomyces alkalinus has shifted to a protein diet.</title>
        <authorList>
            <person name="Grum-Grzhimaylo A.A."/>
            <person name="Falkoski D.L."/>
            <person name="van den Heuvel J."/>
            <person name="Valero-Jimenez C.A."/>
            <person name="Min B."/>
            <person name="Choi I.G."/>
            <person name="Lipzen A."/>
            <person name="Daum C.G."/>
            <person name="Aanen D.K."/>
            <person name="Tsang A."/>
            <person name="Henrissat B."/>
            <person name="Bilanenko E.N."/>
            <person name="de Vries R.P."/>
            <person name="van Kan J.A.L."/>
            <person name="Grigoriev I.V."/>
            <person name="Debets A.J.M."/>
        </authorList>
    </citation>
    <scope>NUCLEOTIDE SEQUENCE [LARGE SCALE GENOMIC DNA]</scope>
    <source>
        <strain evidence="1 2">F11</strain>
    </source>
</reference>
<name>A0A3N2Q9P5_SODAK</name>
<dbReference type="STRING" id="1314773.A0A3N2Q9P5"/>
<proteinExistence type="predicted"/>
<dbReference type="RefSeq" id="XP_028471184.1">
    <property type="nucleotide sequence ID" value="XM_028609480.1"/>
</dbReference>
<evidence type="ECO:0000313" key="2">
    <source>
        <dbReference type="Proteomes" id="UP000272025"/>
    </source>
</evidence>
<dbReference type="AlphaFoldDB" id="A0A3N2Q9P5"/>
<protein>
    <recommendedName>
        <fullName evidence="3">CAP20</fullName>
    </recommendedName>
</protein>
<dbReference type="GeneID" id="39577958"/>
<dbReference type="EMBL" id="ML119051">
    <property type="protein sequence ID" value="ROT43378.1"/>
    <property type="molecule type" value="Genomic_DNA"/>
</dbReference>
<dbReference type="OrthoDB" id="376826at2759"/>
<dbReference type="Proteomes" id="UP000272025">
    <property type="component" value="Unassembled WGS sequence"/>
</dbReference>
<organism evidence="1 2">
    <name type="scientific">Sodiomyces alkalinus (strain CBS 110278 / VKM F-3762 / F11)</name>
    <name type="common">Alkaliphilic filamentous fungus</name>
    <dbReference type="NCBI Taxonomy" id="1314773"/>
    <lineage>
        <taxon>Eukaryota</taxon>
        <taxon>Fungi</taxon>
        <taxon>Dikarya</taxon>
        <taxon>Ascomycota</taxon>
        <taxon>Pezizomycotina</taxon>
        <taxon>Sordariomycetes</taxon>
        <taxon>Hypocreomycetidae</taxon>
        <taxon>Glomerellales</taxon>
        <taxon>Plectosphaerellaceae</taxon>
        <taxon>Sodiomyces</taxon>
    </lineage>
</organism>
<keyword evidence="2" id="KW-1185">Reference proteome</keyword>
<evidence type="ECO:0000313" key="1">
    <source>
        <dbReference type="EMBL" id="ROT43378.1"/>
    </source>
</evidence>
<accession>A0A3N2Q9P5</accession>